<feature type="region of interest" description="Disordered" evidence="1">
    <location>
        <begin position="1"/>
        <end position="23"/>
    </location>
</feature>
<organism evidence="2 3">
    <name type="scientific">Marasmiellus scandens</name>
    <dbReference type="NCBI Taxonomy" id="2682957"/>
    <lineage>
        <taxon>Eukaryota</taxon>
        <taxon>Fungi</taxon>
        <taxon>Dikarya</taxon>
        <taxon>Basidiomycota</taxon>
        <taxon>Agaricomycotina</taxon>
        <taxon>Agaricomycetes</taxon>
        <taxon>Agaricomycetidae</taxon>
        <taxon>Agaricales</taxon>
        <taxon>Marasmiineae</taxon>
        <taxon>Omphalotaceae</taxon>
        <taxon>Marasmiellus</taxon>
    </lineage>
</organism>
<reference evidence="2 3" key="1">
    <citation type="submission" date="2024-01" db="EMBL/GenBank/DDBJ databases">
        <title>A draft genome for the cacao thread blight pathogen Marasmiellus scandens.</title>
        <authorList>
            <person name="Baruah I.K."/>
            <person name="Leung J."/>
            <person name="Bukari Y."/>
            <person name="Amoako-Attah I."/>
            <person name="Meinhardt L.W."/>
            <person name="Bailey B.A."/>
            <person name="Cohen S.P."/>
        </authorList>
    </citation>
    <scope>NUCLEOTIDE SEQUENCE [LARGE SCALE GENOMIC DNA]</scope>
    <source>
        <strain evidence="2 3">GH-19</strain>
    </source>
</reference>
<dbReference type="EMBL" id="JBANRG010000105">
    <property type="protein sequence ID" value="KAK7435552.1"/>
    <property type="molecule type" value="Genomic_DNA"/>
</dbReference>
<accession>A0ABR1IQF2</accession>
<evidence type="ECO:0000313" key="2">
    <source>
        <dbReference type="EMBL" id="KAK7435552.1"/>
    </source>
</evidence>
<dbReference type="Proteomes" id="UP001498398">
    <property type="component" value="Unassembled WGS sequence"/>
</dbReference>
<evidence type="ECO:0000256" key="1">
    <source>
        <dbReference type="SAM" id="MobiDB-lite"/>
    </source>
</evidence>
<protein>
    <submittedName>
        <fullName evidence="2">Uncharacterized protein</fullName>
    </submittedName>
</protein>
<proteinExistence type="predicted"/>
<keyword evidence="3" id="KW-1185">Reference proteome</keyword>
<comment type="caution">
    <text evidence="2">The sequence shown here is derived from an EMBL/GenBank/DDBJ whole genome shotgun (WGS) entry which is preliminary data.</text>
</comment>
<gene>
    <name evidence="2" type="ORF">VKT23_019603</name>
</gene>
<evidence type="ECO:0000313" key="3">
    <source>
        <dbReference type="Proteomes" id="UP001498398"/>
    </source>
</evidence>
<sequence length="161" mass="17599">MGQFKRSDCPIPQPLESKFSDGSIGSPMDNTWFQYHWRRQYPTIPLHPTHISNFSNREASAGRPGTPGMPMPTAGPHMPNEPTQMPVMPLVAAPSIVHRRMSQPPVASGPGVSSYSLRPATASVPAPAPAPSSYYMYQQHPGEPTKMLFDQFARVSLGNCP</sequence>
<name>A0ABR1IQF2_9AGAR</name>